<keyword evidence="3" id="KW-1185">Reference proteome</keyword>
<keyword evidence="1" id="KW-1133">Transmembrane helix</keyword>
<evidence type="ECO:0000256" key="1">
    <source>
        <dbReference type="SAM" id="Phobius"/>
    </source>
</evidence>
<evidence type="ECO:0000313" key="2">
    <source>
        <dbReference type="EMBL" id="MFD0915423.1"/>
    </source>
</evidence>
<feature type="transmembrane region" description="Helical" evidence="1">
    <location>
        <begin position="36"/>
        <end position="54"/>
    </location>
</feature>
<dbReference type="Proteomes" id="UP001597101">
    <property type="component" value="Unassembled WGS sequence"/>
</dbReference>
<dbReference type="RefSeq" id="WP_377211266.1">
    <property type="nucleotide sequence ID" value="NZ_JBHTJV010000002.1"/>
</dbReference>
<organism evidence="2 3">
    <name type="scientific">Pseudahrensia aquimaris</name>
    <dbReference type="NCBI Taxonomy" id="744461"/>
    <lineage>
        <taxon>Bacteria</taxon>
        <taxon>Pseudomonadati</taxon>
        <taxon>Pseudomonadota</taxon>
        <taxon>Alphaproteobacteria</taxon>
        <taxon>Hyphomicrobiales</taxon>
        <taxon>Ahrensiaceae</taxon>
        <taxon>Pseudahrensia</taxon>
    </lineage>
</organism>
<protein>
    <submittedName>
        <fullName evidence="2">Uncharacterized protein</fullName>
    </submittedName>
</protein>
<comment type="caution">
    <text evidence="2">The sequence shown here is derived from an EMBL/GenBank/DDBJ whole genome shotgun (WGS) entry which is preliminary data.</text>
</comment>
<keyword evidence="1" id="KW-0472">Membrane</keyword>
<keyword evidence="1" id="KW-0812">Transmembrane</keyword>
<dbReference type="EMBL" id="JBHTJV010000002">
    <property type="protein sequence ID" value="MFD0915423.1"/>
    <property type="molecule type" value="Genomic_DNA"/>
</dbReference>
<reference evidence="3" key="1">
    <citation type="journal article" date="2019" name="Int. J. Syst. Evol. Microbiol.">
        <title>The Global Catalogue of Microorganisms (GCM) 10K type strain sequencing project: providing services to taxonomists for standard genome sequencing and annotation.</title>
        <authorList>
            <consortium name="The Broad Institute Genomics Platform"/>
            <consortium name="The Broad Institute Genome Sequencing Center for Infectious Disease"/>
            <person name="Wu L."/>
            <person name="Ma J."/>
        </authorList>
    </citation>
    <scope>NUCLEOTIDE SEQUENCE [LARGE SCALE GENOMIC DNA]</scope>
    <source>
        <strain evidence="3">CCUG 60023</strain>
    </source>
</reference>
<gene>
    <name evidence="2" type="ORF">ACFQ14_03285</name>
</gene>
<accession>A0ABW3FDA6</accession>
<sequence length="55" mass="5938">MGILKALSNLFFLPGTLVLHALGISVEDDSGILRSLLNSFFWGAVALAIALQYFI</sequence>
<proteinExistence type="predicted"/>
<name>A0ABW3FDA6_9HYPH</name>
<feature type="transmembrane region" description="Helical" evidence="1">
    <location>
        <begin position="6"/>
        <end position="24"/>
    </location>
</feature>
<evidence type="ECO:0000313" key="3">
    <source>
        <dbReference type="Proteomes" id="UP001597101"/>
    </source>
</evidence>